<keyword evidence="2" id="KW-1185">Reference proteome</keyword>
<sequence length="388" mass="43103">MDKTGRDELNTKLFKVLDSHEEIHPKMTPFDRAKMKAIIFQGRTTGRDIKHANLYYEGTEGWTNVHYYRKHFITTPKYLCKARALASSRRLAEVVKVVPGFNEEVAVTHEGGAIETEPTTRDEIMEMEITMAMASQTHRVDVRPSGGGEAVAPGAAASASDSSALVTAADAAAVGNLVEDDEWLGLAMEMAILVRVAVREEAKKQIRGFTSKDDYKIGDLSKEIDARVKAEVARLRDKDEYELGDLSVALDQLTKEQVCKLTGKSEYAAGDLSVEIDGRVKSAVAAFCGKEEYTTGDLTREIDRRAKSAVADFTGKEQYTFGDISRELESRRAAWVQEFTGKSDYQFGDLTKTFVSNFTGKGEYQFGDITKRVGQMLFGNKQVKKEKQ</sequence>
<evidence type="ECO:0000313" key="2">
    <source>
        <dbReference type="Proteomes" id="UP000013827"/>
    </source>
</evidence>
<name>A0A0D3ILY1_EMIH1</name>
<reference evidence="1" key="2">
    <citation type="submission" date="2024-10" db="UniProtKB">
        <authorList>
            <consortium name="EnsemblProtists"/>
        </authorList>
    </citation>
    <scope>IDENTIFICATION</scope>
</reference>
<dbReference type="RefSeq" id="XP_005764695.1">
    <property type="nucleotide sequence ID" value="XM_005764638.1"/>
</dbReference>
<dbReference type="PaxDb" id="2903-EOD12266"/>
<protein>
    <submittedName>
        <fullName evidence="1">Uncharacterized protein</fullName>
    </submittedName>
</protein>
<organism evidence="1 2">
    <name type="scientific">Emiliania huxleyi (strain CCMP1516)</name>
    <dbReference type="NCBI Taxonomy" id="280463"/>
    <lineage>
        <taxon>Eukaryota</taxon>
        <taxon>Haptista</taxon>
        <taxon>Haptophyta</taxon>
        <taxon>Prymnesiophyceae</taxon>
        <taxon>Isochrysidales</taxon>
        <taxon>Noelaerhabdaceae</taxon>
        <taxon>Emiliania</taxon>
    </lineage>
</organism>
<accession>A0A0D3ILY1</accession>
<dbReference type="HOGENOM" id="CLU_712576_0_0_1"/>
<dbReference type="eggNOG" id="ENOG502S02Y">
    <property type="taxonomic scope" value="Eukaryota"/>
</dbReference>
<dbReference type="GeneID" id="17258416"/>
<proteinExistence type="predicted"/>
<dbReference type="KEGG" id="ehx:EMIHUDRAFT_120154"/>
<reference evidence="2" key="1">
    <citation type="journal article" date="2013" name="Nature">
        <title>Pan genome of the phytoplankton Emiliania underpins its global distribution.</title>
        <authorList>
            <person name="Read B.A."/>
            <person name="Kegel J."/>
            <person name="Klute M.J."/>
            <person name="Kuo A."/>
            <person name="Lefebvre S.C."/>
            <person name="Maumus F."/>
            <person name="Mayer C."/>
            <person name="Miller J."/>
            <person name="Monier A."/>
            <person name="Salamov A."/>
            <person name="Young J."/>
            <person name="Aguilar M."/>
            <person name="Claverie J.M."/>
            <person name="Frickenhaus S."/>
            <person name="Gonzalez K."/>
            <person name="Herman E.K."/>
            <person name="Lin Y.C."/>
            <person name="Napier J."/>
            <person name="Ogata H."/>
            <person name="Sarno A.F."/>
            <person name="Shmutz J."/>
            <person name="Schroeder D."/>
            <person name="de Vargas C."/>
            <person name="Verret F."/>
            <person name="von Dassow P."/>
            <person name="Valentin K."/>
            <person name="Van de Peer Y."/>
            <person name="Wheeler G."/>
            <person name="Dacks J.B."/>
            <person name="Delwiche C.F."/>
            <person name="Dyhrman S.T."/>
            <person name="Glockner G."/>
            <person name="John U."/>
            <person name="Richards T."/>
            <person name="Worden A.Z."/>
            <person name="Zhang X."/>
            <person name="Grigoriev I.V."/>
            <person name="Allen A.E."/>
            <person name="Bidle K."/>
            <person name="Borodovsky M."/>
            <person name="Bowler C."/>
            <person name="Brownlee C."/>
            <person name="Cock J.M."/>
            <person name="Elias M."/>
            <person name="Gladyshev V.N."/>
            <person name="Groth M."/>
            <person name="Guda C."/>
            <person name="Hadaegh A."/>
            <person name="Iglesias-Rodriguez M.D."/>
            <person name="Jenkins J."/>
            <person name="Jones B.M."/>
            <person name="Lawson T."/>
            <person name="Leese F."/>
            <person name="Lindquist E."/>
            <person name="Lobanov A."/>
            <person name="Lomsadze A."/>
            <person name="Malik S.B."/>
            <person name="Marsh M.E."/>
            <person name="Mackinder L."/>
            <person name="Mock T."/>
            <person name="Mueller-Roeber B."/>
            <person name="Pagarete A."/>
            <person name="Parker M."/>
            <person name="Probert I."/>
            <person name="Quesneville H."/>
            <person name="Raines C."/>
            <person name="Rensing S.A."/>
            <person name="Riano-Pachon D.M."/>
            <person name="Richier S."/>
            <person name="Rokitta S."/>
            <person name="Shiraiwa Y."/>
            <person name="Soanes D.M."/>
            <person name="van der Giezen M."/>
            <person name="Wahlund T.M."/>
            <person name="Williams B."/>
            <person name="Wilson W."/>
            <person name="Wolfe G."/>
            <person name="Wurch L.L."/>
        </authorList>
    </citation>
    <scope>NUCLEOTIDE SEQUENCE</scope>
</reference>
<dbReference type="AlphaFoldDB" id="A0A0D3ILY1"/>
<dbReference type="EnsemblProtists" id="EOD12266">
    <property type="protein sequence ID" value="EOD12266"/>
    <property type="gene ID" value="EMIHUDRAFT_120154"/>
</dbReference>
<evidence type="ECO:0000313" key="1">
    <source>
        <dbReference type="EnsemblProtists" id="EOD12266"/>
    </source>
</evidence>
<dbReference type="Proteomes" id="UP000013827">
    <property type="component" value="Unassembled WGS sequence"/>
</dbReference>